<feature type="domain" description="Glycoside hydrolase family 42 N-terminal" evidence="7">
    <location>
        <begin position="14"/>
        <end position="384"/>
    </location>
</feature>
<evidence type="ECO:0000256" key="6">
    <source>
        <dbReference type="PIRNR" id="PIRNR001084"/>
    </source>
</evidence>
<evidence type="ECO:0000313" key="11">
    <source>
        <dbReference type="Proteomes" id="UP000653578"/>
    </source>
</evidence>
<reference evidence="10 11" key="1">
    <citation type="submission" date="2019-10" db="EMBL/GenBank/DDBJ databases">
        <title>Description of Paenibacillus humi sp. nov.</title>
        <authorList>
            <person name="Carlier A."/>
            <person name="Qi S."/>
        </authorList>
    </citation>
    <scope>NUCLEOTIDE SEQUENCE [LARGE SCALE GENOMIC DNA]</scope>
    <source>
        <strain evidence="10 11">LMG 31461</strain>
    </source>
</reference>
<dbReference type="InterPro" id="IPR029062">
    <property type="entry name" value="Class_I_gatase-like"/>
</dbReference>
<evidence type="ECO:0000256" key="4">
    <source>
        <dbReference type="ARBA" id="ARBA00022801"/>
    </source>
</evidence>
<dbReference type="InterPro" id="IPR013780">
    <property type="entry name" value="Glyco_hydro_b"/>
</dbReference>
<keyword evidence="5 6" id="KW-0326">Glycosidase</keyword>
<accession>A0ABX1XAK6</accession>
<comment type="caution">
    <text evidence="10">The sequence shown here is derived from an EMBL/GenBank/DDBJ whole genome shotgun (WGS) entry which is preliminary data.</text>
</comment>
<dbReference type="Proteomes" id="UP000653578">
    <property type="component" value="Unassembled WGS sequence"/>
</dbReference>
<dbReference type="SUPFAM" id="SSF52317">
    <property type="entry name" value="Class I glutamine amidotransferase-like"/>
    <property type="match status" value="1"/>
</dbReference>
<keyword evidence="4 6" id="KW-0378">Hydrolase</keyword>
<evidence type="ECO:0000256" key="2">
    <source>
        <dbReference type="ARBA" id="ARBA00005940"/>
    </source>
</evidence>
<evidence type="ECO:0000259" key="9">
    <source>
        <dbReference type="Pfam" id="PF08533"/>
    </source>
</evidence>
<dbReference type="PIRSF" id="PIRSF001084">
    <property type="entry name" value="B-galactosidase"/>
    <property type="match status" value="1"/>
</dbReference>
<dbReference type="InterPro" id="IPR013738">
    <property type="entry name" value="Beta_galactosidase_Trimer"/>
</dbReference>
<dbReference type="Gene3D" id="3.40.50.880">
    <property type="match status" value="1"/>
</dbReference>
<dbReference type="Gene3D" id="3.20.20.80">
    <property type="entry name" value="Glycosidases"/>
    <property type="match status" value="1"/>
</dbReference>
<dbReference type="CDD" id="cd03143">
    <property type="entry name" value="A4_beta-galactosidase_middle_domain"/>
    <property type="match status" value="1"/>
</dbReference>
<dbReference type="InterPro" id="IPR013739">
    <property type="entry name" value="Beta_galactosidase_C"/>
</dbReference>
<dbReference type="EC" id="3.2.1.23" evidence="3 6"/>
<dbReference type="PANTHER" id="PTHR36447">
    <property type="entry name" value="BETA-GALACTOSIDASE GANA"/>
    <property type="match status" value="1"/>
</dbReference>
<comment type="catalytic activity">
    <reaction evidence="1 6">
        <text>Hydrolysis of terminal non-reducing beta-D-galactose residues in beta-D-galactosides.</text>
        <dbReference type="EC" id="3.2.1.23"/>
    </reaction>
</comment>
<dbReference type="PANTHER" id="PTHR36447:SF1">
    <property type="entry name" value="BETA-GALACTOSIDASE GANA"/>
    <property type="match status" value="1"/>
</dbReference>
<organism evidence="10 11">
    <name type="scientific">Paenibacillus plantarum</name>
    <dbReference type="NCBI Taxonomy" id="2654975"/>
    <lineage>
        <taxon>Bacteria</taxon>
        <taxon>Bacillati</taxon>
        <taxon>Bacillota</taxon>
        <taxon>Bacilli</taxon>
        <taxon>Bacillales</taxon>
        <taxon>Paenibacillaceae</taxon>
        <taxon>Paenibacillus</taxon>
    </lineage>
</organism>
<dbReference type="InterPro" id="IPR003476">
    <property type="entry name" value="Glyco_hydro_42"/>
</dbReference>
<comment type="similarity">
    <text evidence="2 6">Belongs to the glycosyl hydrolase 42 family.</text>
</comment>
<keyword evidence="11" id="KW-1185">Reference proteome</keyword>
<dbReference type="Pfam" id="PF08532">
    <property type="entry name" value="Glyco_hydro_42M"/>
    <property type="match status" value="1"/>
</dbReference>
<dbReference type="SUPFAM" id="SSF51445">
    <property type="entry name" value="(Trans)glycosidases"/>
    <property type="match status" value="1"/>
</dbReference>
<dbReference type="InterPro" id="IPR013529">
    <property type="entry name" value="Glyco_hydro_42_N"/>
</dbReference>
<evidence type="ECO:0000256" key="3">
    <source>
        <dbReference type="ARBA" id="ARBA00012756"/>
    </source>
</evidence>
<feature type="domain" description="Beta-galactosidase C-terminal" evidence="9">
    <location>
        <begin position="616"/>
        <end position="667"/>
    </location>
</feature>
<evidence type="ECO:0000313" key="10">
    <source>
        <dbReference type="EMBL" id="NOU65490.1"/>
    </source>
</evidence>
<dbReference type="InterPro" id="IPR017853">
    <property type="entry name" value="GH"/>
</dbReference>
<dbReference type="Pfam" id="PF02449">
    <property type="entry name" value="Glyco_hydro_42"/>
    <property type="match status" value="1"/>
</dbReference>
<gene>
    <name evidence="10" type="ORF">GC096_15755</name>
</gene>
<dbReference type="Pfam" id="PF08533">
    <property type="entry name" value="Glyco_hydro_42C"/>
    <property type="match status" value="1"/>
</dbReference>
<dbReference type="RefSeq" id="WP_171631510.1">
    <property type="nucleotide sequence ID" value="NZ_WHNY01000045.1"/>
</dbReference>
<dbReference type="EMBL" id="WHNY01000045">
    <property type="protein sequence ID" value="NOU65490.1"/>
    <property type="molecule type" value="Genomic_DNA"/>
</dbReference>
<proteinExistence type="inferred from homology"/>
<evidence type="ECO:0000256" key="1">
    <source>
        <dbReference type="ARBA" id="ARBA00001412"/>
    </source>
</evidence>
<protein>
    <recommendedName>
        <fullName evidence="3 6">Beta-galactosidase</fullName>
        <shortName evidence="6">Beta-gal</shortName>
        <ecNumber evidence="3 6">3.2.1.23</ecNumber>
    </recommendedName>
</protein>
<evidence type="ECO:0000256" key="5">
    <source>
        <dbReference type="ARBA" id="ARBA00023295"/>
    </source>
</evidence>
<feature type="domain" description="Beta-galactosidase trimerisation" evidence="8">
    <location>
        <begin position="397"/>
        <end position="607"/>
    </location>
</feature>
<evidence type="ECO:0000259" key="8">
    <source>
        <dbReference type="Pfam" id="PF08532"/>
    </source>
</evidence>
<sequence length="675" mass="76805">MIHPKLPKIWYGGDYNPEQWDKEVMDEDLRMFNLAGIDVATINVFSWALSQPNEDTYDFTWLDDIINRLHANGTYVCLATSTGAHPAWMAKKHPDVCRVDFEGRKHKFGMRHNSCPNSPTFRTYSERIAEKLAERYKGHEPILIWHVSNEYGGYCYCDNCAEAFRTWLQERYTTLDQLNKAWYTGFWGHTFYEWDEIVPPNALSEETAGDRSRFQSISLDYRRFMSDSLLDCYKLEYNAIRRHSPELPITTNLMGLYKELDYFKWAPYLDVISWDNYPSLDTPVSLTSMTHDLMRGLKDGQPFMLMEQTPSQQNWQKYNSLKRPGVMKLWSYQAVAHGADTILFFQLRRSAGACEKFHGAVIEHVGHEHTRVFRECAELGHELVRLSDKVLDARVQARVGIVFDWENRWAVGLSSGPTIALDYVDEVHKYYDALFQQNIQADLIGTDTDLTGYDIVIAPVLYMVKEGYAKRVEQFVHAGGTFLTTFFSGIVNEHDRVTLGGYPGELRNVLGIWAEEIDALFPDQSNQIQLNEQWGSLAGSYECGILCDLIHAEGAEVKAVYGQDFYQGMPVLTVNKFGAGQAWYVASSPEPAFLQGLLGNLCQDKGISAPIPPVPGVEVSTRTNEQNESFVFILNHNDQATTISLGDLKGTDLLSGDFIEHEATLAAKQVLLIEK</sequence>
<dbReference type="Gene3D" id="2.60.40.1180">
    <property type="entry name" value="Golgi alpha-mannosidase II"/>
    <property type="match status" value="1"/>
</dbReference>
<evidence type="ECO:0000259" key="7">
    <source>
        <dbReference type="Pfam" id="PF02449"/>
    </source>
</evidence>
<name>A0ABX1XAK6_9BACL</name>